<proteinExistence type="predicted"/>
<dbReference type="RefSeq" id="YP_008241278.1">
    <property type="nucleotide sequence ID" value="NC_021794.1"/>
</dbReference>
<sequence>MKNKITIIMILMSISFGYSQVLVPENTGYGYDNLTTVQLNALTKKKVGDIYYNADLGYHVKWNGVIFESLASGISGIDPADQDKLNNISITQPVNLDTVESLANSALQTETDPTTTPANIKAKLESLTGTNRLDAFAIKNLSAQETDPNLTKSNVEGLGISYTSLSDVPSVSPPLTFGPGFTRTGDNIVLDNPFTTANETTLNSALQSETDPLYSAWDKDYNDLINRPVNLVTYDPLTAQDVQISVLGGSDSESYILEFDPDGYDYSGEPSGTGTVSQTIIDGDTNAVSGNAVFDGLATKLQAGSNDLGSSNFYVNSDGILALANSNTQSTVFVNPYGSGLIAGNSDDSEIMKLTLSPSSITADLSNSQITSTGATSLITKGYADATYASSNQNLSLDMGYGILSISGGNSVDLSATSSYTSFDIVDTGSGATYAKSGVQEKDLITELSQNNIILSSETNTVSGTPSGNLRILLQTYYVQTEFKTFFDVFIENMNGVGDYYLKGILNPAGTQIDVYSVGSDGLLTPVSAPTSLGYIQITGTYFYAGF</sequence>
<dbReference type="Proteomes" id="UP000014728">
    <property type="component" value="Segment"/>
</dbReference>
<reference evidence="2" key="2">
    <citation type="submission" date="2013-03" db="EMBL/GenBank/DDBJ databases">
        <title>The Cellulophaga phages: a novel, diverse, and globally ubiquitous model system.</title>
        <authorList>
            <person name="Holmfeldt K."/>
            <person name="Solonenko N."/>
            <person name="Shah M."/>
            <person name="Corrier K."/>
            <person name="Riemann L."/>
            <person name="VerBerkmoes N.C."/>
            <person name="Sullivan M.B."/>
        </authorList>
    </citation>
    <scope>NUCLEOTIDE SEQUENCE [LARGE SCALE GENOMIC DNA]</scope>
</reference>
<evidence type="ECO:0000313" key="2">
    <source>
        <dbReference type="Proteomes" id="UP000014728"/>
    </source>
</evidence>
<accession>S0A2A8</accession>
<name>S0A2A8_9CAUD</name>
<organism evidence="1 2">
    <name type="scientific">Cellulophaga phage phi18:3</name>
    <dbReference type="NCBI Taxonomy" id="1327983"/>
    <lineage>
        <taxon>Viruses</taxon>
        <taxon>Duplodnaviria</taxon>
        <taxon>Heunggongvirae</taxon>
        <taxon>Uroviricota</taxon>
        <taxon>Caudoviricetes</taxon>
        <taxon>Pachyviridae</taxon>
        <taxon>Baltivirus</taxon>
        <taxon>Baltivirus phi18tres</taxon>
    </lineage>
</organism>
<protein>
    <submittedName>
        <fullName evidence="1">Structural protein</fullName>
    </submittedName>
</protein>
<dbReference type="GeneID" id="16797178"/>
<dbReference type="OrthoDB" id="5201at10239"/>
<keyword evidence="2" id="KW-1185">Reference proteome</keyword>
<evidence type="ECO:0000313" key="1">
    <source>
        <dbReference type="EMBL" id="AGO48597.1"/>
    </source>
</evidence>
<dbReference type="EMBL" id="KC821620">
    <property type="protein sequence ID" value="AGO48597.1"/>
    <property type="molecule type" value="Genomic_DNA"/>
</dbReference>
<dbReference type="KEGG" id="vg:16797178"/>
<reference evidence="1 2" key="1">
    <citation type="journal article" date="2013" name="Proc. Natl. Acad. Sci. U.S.A.">
        <title>Twelve previously unknown phage genera are ubiquitous in global oceans.</title>
        <authorList>
            <person name="Holmfeldt K."/>
            <person name="Solonenko N."/>
            <person name="Shah M."/>
            <person name="Corrier K."/>
            <person name="Riemann L."/>
            <person name="Verberkmoes N.C."/>
            <person name="Sullivan M.B."/>
        </authorList>
    </citation>
    <scope>NUCLEOTIDE SEQUENCE [LARGE SCALE GENOMIC DNA]</scope>
    <source>
        <strain evidence="1">Phi18:3</strain>
    </source>
</reference>
<gene>
    <name evidence="1" type="ORF">Phi18:3_gp085</name>
</gene>